<dbReference type="AlphaFoldDB" id="A3V922"/>
<comment type="caution">
    <text evidence="1">The sequence shown here is derived from an EMBL/GenBank/DDBJ whole genome shotgun (WGS) entry which is preliminary data.</text>
</comment>
<sequence length="909" mass="89361">MNAGDSVTGGAGADVLAVFSSAAATLGGFVVTGVETISASSNSATATDVLSLNLGSVTGETDLRVTGSSSSVTFTNTDNIANLTLSYNSAGNVIVAYNTSTIAGTADVQSLTTTDATNGVVTLAGIETVNIANSGVSTIATLTTAAATTVNVTGSGTLTLTDIDDVTTTLNMSAFTGTSVTGGYGAVNIAVTGGTGNDTFIVDMANITSLDTITGGTGTDTLRINDSMTTAADVAGITGIEVVELRNTGTGANDDTVDASIFATASINIRVADTNDGTNAELVTVSNAGSTQSITMTDSTETEVNDANDGVSLTVTQKAGVGGSTDVLNLTLSGETVLAVTANEYETINIATAGTVASSVATFSATTAQNIVITGSQALTLTAVDMEEQAASPLATSKIDASAFTGALTLTVTNDEGDQIITGGSGNDTFTLGTSSLDSDDSIIGNGGTDTLVVTNFTGAAGEVNIDVERLTLELTTGAASSIDLRNATSLQRVTVDLDATDENITVSNIASSAAVILQDTTAADTDVVILSGITGDTDLTVTFSDEAGAADFNAALTANYDNLTLATNDSADDITVAVLSATTLDNLTLTGAGDITISSATNTTSLDVLNASGVTGAITLTSLARDGSAVITLGAGNDSINLVTTSHAGNTIAAGAGTDTLVISGASTSNIVINLASTTDQITNVSGAANSAAQTGFENVNASSVTVSGVNVTGSTVANTVVGTAQADTITAGTGALTVTGGAGDDVITLGSSVDTVVLTATAASASAGGADTIVGFTAGTGGDVMDISAFIGAAFTAANFDSATNATGDGALDDLHVERVEYAGNIAGLNFGTAGAANFDLVFGTAVYLSTDDNSAKTIIAVQGDDQTHIYTQTDPGGALIDAGDITLIAILSDVTNATDLVAANFA</sequence>
<dbReference type="Proteomes" id="UP000004507">
    <property type="component" value="Unassembled WGS sequence"/>
</dbReference>
<organism evidence="1 2">
    <name type="scientific">Yoonia vestfoldensis SKA53</name>
    <dbReference type="NCBI Taxonomy" id="314232"/>
    <lineage>
        <taxon>Bacteria</taxon>
        <taxon>Pseudomonadati</taxon>
        <taxon>Pseudomonadota</taxon>
        <taxon>Alphaproteobacteria</taxon>
        <taxon>Rhodobacterales</taxon>
        <taxon>Paracoccaceae</taxon>
        <taxon>Yoonia</taxon>
    </lineage>
</organism>
<dbReference type="STRING" id="314232.SKA53_00375"/>
<proteinExistence type="predicted"/>
<dbReference type="eggNOG" id="COG2931">
    <property type="taxonomic scope" value="Bacteria"/>
</dbReference>
<dbReference type="RefSeq" id="WP_007204036.1">
    <property type="nucleotide sequence ID" value="NZ_CH672414.1"/>
</dbReference>
<accession>A3V922</accession>
<dbReference type="PRINTS" id="PR00313">
    <property type="entry name" value="CABNDNGRPT"/>
</dbReference>
<evidence type="ECO:0000313" key="1">
    <source>
        <dbReference type="EMBL" id="EAQ05385.1"/>
    </source>
</evidence>
<reference evidence="1 2" key="1">
    <citation type="submission" date="2006-01" db="EMBL/GenBank/DDBJ databases">
        <authorList>
            <person name="Hagstrom A."/>
            <person name="Ferriera S."/>
            <person name="Johnson J."/>
            <person name="Kravitz S."/>
            <person name="Halpern A."/>
            <person name="Remington K."/>
            <person name="Beeson K."/>
            <person name="Tran B."/>
            <person name="Rogers Y.-H."/>
            <person name="Friedman R."/>
            <person name="Venter J.C."/>
        </authorList>
    </citation>
    <scope>NUCLEOTIDE SEQUENCE [LARGE SCALE GENOMIC DNA]</scope>
    <source>
        <strain evidence="1 2">SKA53</strain>
    </source>
</reference>
<name>A3V922_9RHOB</name>
<dbReference type="HOGENOM" id="CLU_319531_0_0_5"/>
<protein>
    <submittedName>
        <fullName evidence="1">Uncharacterized protein</fullName>
    </submittedName>
</protein>
<dbReference type="InterPro" id="IPR011049">
    <property type="entry name" value="Serralysin-like_metalloprot_C"/>
</dbReference>
<dbReference type="SUPFAM" id="SSF51120">
    <property type="entry name" value="beta-Roll"/>
    <property type="match status" value="1"/>
</dbReference>
<dbReference type="Gene3D" id="2.150.10.10">
    <property type="entry name" value="Serralysin-like metalloprotease, C-terminal"/>
    <property type="match status" value="1"/>
</dbReference>
<gene>
    <name evidence="1" type="ORF">SKA53_00375</name>
</gene>
<dbReference type="EMBL" id="AAMS01000010">
    <property type="protein sequence ID" value="EAQ05385.1"/>
    <property type="molecule type" value="Genomic_DNA"/>
</dbReference>
<evidence type="ECO:0000313" key="2">
    <source>
        <dbReference type="Proteomes" id="UP000004507"/>
    </source>
</evidence>
<keyword evidence="2" id="KW-1185">Reference proteome</keyword>